<dbReference type="SUPFAM" id="SSF55729">
    <property type="entry name" value="Acyl-CoA N-acyltransferases (Nat)"/>
    <property type="match status" value="1"/>
</dbReference>
<gene>
    <name evidence="2" type="ORF">GJB61_21780</name>
</gene>
<organism evidence="2 3">
    <name type="scientific">Paenibacillus monticola</name>
    <dbReference type="NCBI Taxonomy" id="2666075"/>
    <lineage>
        <taxon>Bacteria</taxon>
        <taxon>Bacillati</taxon>
        <taxon>Bacillota</taxon>
        <taxon>Bacilli</taxon>
        <taxon>Bacillales</taxon>
        <taxon>Paenibacillaceae</taxon>
        <taxon>Paenibacillus</taxon>
    </lineage>
</organism>
<dbReference type="Pfam" id="PF00583">
    <property type="entry name" value="Acetyltransf_1"/>
    <property type="match status" value="1"/>
</dbReference>
<keyword evidence="2" id="KW-0808">Transferase</keyword>
<comment type="caution">
    <text evidence="2">The sequence shown here is derived from an EMBL/GenBank/DDBJ whole genome shotgun (WGS) entry which is preliminary data.</text>
</comment>
<dbReference type="PROSITE" id="PS51186">
    <property type="entry name" value="GNAT"/>
    <property type="match status" value="1"/>
</dbReference>
<name>A0A7X2H8R3_9BACL</name>
<proteinExistence type="predicted"/>
<dbReference type="InterPro" id="IPR000182">
    <property type="entry name" value="GNAT_dom"/>
</dbReference>
<dbReference type="Proteomes" id="UP000463051">
    <property type="component" value="Unassembled WGS sequence"/>
</dbReference>
<reference evidence="2 3" key="1">
    <citation type="submission" date="2019-11" db="EMBL/GenBank/DDBJ databases">
        <title>Paenibacillus monticola sp. nov., a novel PGPR strain isolated from mountain sample in China.</title>
        <authorList>
            <person name="Zhao Q."/>
            <person name="Li H.-P."/>
            <person name="Zhang J.-L."/>
        </authorList>
    </citation>
    <scope>NUCLEOTIDE SEQUENCE [LARGE SCALE GENOMIC DNA]</scope>
    <source>
        <strain evidence="2 3">LC-T2</strain>
    </source>
</reference>
<accession>A0A7X2H8R3</accession>
<dbReference type="RefSeq" id="WP_154121131.1">
    <property type="nucleotide sequence ID" value="NZ_WJXB01000010.1"/>
</dbReference>
<evidence type="ECO:0000313" key="2">
    <source>
        <dbReference type="EMBL" id="MRN55617.1"/>
    </source>
</evidence>
<protein>
    <submittedName>
        <fullName evidence="2">GNAT family N-acetyltransferase</fullName>
    </submittedName>
</protein>
<dbReference type="EMBL" id="WJXB01000010">
    <property type="protein sequence ID" value="MRN55617.1"/>
    <property type="molecule type" value="Genomic_DNA"/>
</dbReference>
<evidence type="ECO:0000259" key="1">
    <source>
        <dbReference type="PROSITE" id="PS51186"/>
    </source>
</evidence>
<dbReference type="Gene3D" id="3.40.630.30">
    <property type="match status" value="1"/>
</dbReference>
<dbReference type="AlphaFoldDB" id="A0A7X2H8R3"/>
<dbReference type="GO" id="GO:0016747">
    <property type="term" value="F:acyltransferase activity, transferring groups other than amino-acyl groups"/>
    <property type="evidence" value="ECO:0007669"/>
    <property type="project" value="InterPro"/>
</dbReference>
<sequence>MSNKIGMIIKLIPKETESTYIFDRIHAEDINALAVSMLDAFTDTEDFEGETLEDLHEEILSVVVDGFGVFIPEASFQIKQNSDIASVILISMYKGNPFVSELFTTKKYLNLGMASSLLNKSINVLWELGYENLILYVHPRNIGAINLYKKIGFTELEVER</sequence>
<feature type="domain" description="N-acetyltransferase" evidence="1">
    <location>
        <begin position="20"/>
        <end position="160"/>
    </location>
</feature>
<keyword evidence="3" id="KW-1185">Reference proteome</keyword>
<evidence type="ECO:0000313" key="3">
    <source>
        <dbReference type="Proteomes" id="UP000463051"/>
    </source>
</evidence>
<dbReference type="InterPro" id="IPR016181">
    <property type="entry name" value="Acyl_CoA_acyltransferase"/>
</dbReference>